<dbReference type="PANTHER" id="PTHR23522:SF10">
    <property type="entry name" value="3-PHENYLPROPIONIC ACID TRANSPORTER-RELATED"/>
    <property type="match status" value="1"/>
</dbReference>
<dbReference type="InterPro" id="IPR024989">
    <property type="entry name" value="MFS_assoc_dom"/>
</dbReference>
<comment type="subcellular location">
    <subcellularLocation>
        <location evidence="1">Cell inner membrane</location>
        <topology evidence="1">Multi-pass membrane protein</topology>
    </subcellularLocation>
</comment>
<feature type="domain" description="Major facilitator superfamily associated" evidence="9">
    <location>
        <begin position="6"/>
        <end position="357"/>
    </location>
</feature>
<evidence type="ECO:0000259" key="9">
    <source>
        <dbReference type="Pfam" id="PF12832"/>
    </source>
</evidence>
<keyword evidence="7 8" id="KW-0472">Membrane</keyword>
<dbReference type="Pfam" id="PF12832">
    <property type="entry name" value="MFS_1_like"/>
    <property type="match status" value="1"/>
</dbReference>
<keyword evidence="3" id="KW-1003">Cell membrane</keyword>
<dbReference type="GO" id="GO:0015528">
    <property type="term" value="F:lactose:proton symporter activity"/>
    <property type="evidence" value="ECO:0007669"/>
    <property type="project" value="TreeGrafter"/>
</dbReference>
<feature type="transmembrane region" description="Helical" evidence="8">
    <location>
        <begin position="132"/>
        <end position="150"/>
    </location>
</feature>
<dbReference type="EMBL" id="CP158375">
    <property type="protein sequence ID" value="XDO97033.1"/>
    <property type="molecule type" value="Genomic_DNA"/>
</dbReference>
<keyword evidence="2" id="KW-0813">Transport</keyword>
<feature type="transmembrane region" description="Helical" evidence="8">
    <location>
        <begin position="7"/>
        <end position="29"/>
    </location>
</feature>
<evidence type="ECO:0000256" key="5">
    <source>
        <dbReference type="ARBA" id="ARBA00022692"/>
    </source>
</evidence>
<organism evidence="10">
    <name type="scientific">Caulobacter sp. 73W</name>
    <dbReference type="NCBI Taxonomy" id="3161137"/>
    <lineage>
        <taxon>Bacteria</taxon>
        <taxon>Pseudomonadati</taxon>
        <taxon>Pseudomonadota</taxon>
        <taxon>Alphaproteobacteria</taxon>
        <taxon>Caulobacterales</taxon>
        <taxon>Caulobacteraceae</taxon>
        <taxon>Caulobacter</taxon>
    </lineage>
</organism>
<dbReference type="GO" id="GO:0030395">
    <property type="term" value="F:lactose binding"/>
    <property type="evidence" value="ECO:0007669"/>
    <property type="project" value="TreeGrafter"/>
</dbReference>
<dbReference type="PANTHER" id="PTHR23522">
    <property type="entry name" value="BLL5896 PROTEIN"/>
    <property type="match status" value="1"/>
</dbReference>
<evidence type="ECO:0000256" key="3">
    <source>
        <dbReference type="ARBA" id="ARBA00022475"/>
    </source>
</evidence>
<dbReference type="RefSeq" id="WP_369059984.1">
    <property type="nucleotide sequence ID" value="NZ_CP158375.1"/>
</dbReference>
<feature type="transmembrane region" description="Helical" evidence="8">
    <location>
        <begin position="91"/>
        <end position="111"/>
    </location>
</feature>
<dbReference type="InterPro" id="IPR026032">
    <property type="entry name" value="HcaT-like"/>
</dbReference>
<feature type="transmembrane region" description="Helical" evidence="8">
    <location>
        <begin position="238"/>
        <end position="258"/>
    </location>
</feature>
<feature type="transmembrane region" description="Helical" evidence="8">
    <location>
        <begin position="358"/>
        <end position="378"/>
    </location>
</feature>
<dbReference type="NCBIfam" id="NF037955">
    <property type="entry name" value="mfs"/>
    <property type="match status" value="1"/>
</dbReference>
<dbReference type="InterPro" id="IPR036259">
    <property type="entry name" value="MFS_trans_sf"/>
</dbReference>
<accession>A0AB39KTM4</accession>
<evidence type="ECO:0000313" key="10">
    <source>
        <dbReference type="EMBL" id="XDO97033.1"/>
    </source>
</evidence>
<keyword evidence="6 8" id="KW-1133">Transmembrane helix</keyword>
<gene>
    <name evidence="10" type="ORF">ABOZ73_00990</name>
</gene>
<reference evidence="10" key="1">
    <citation type="submission" date="2024-06" db="EMBL/GenBank/DDBJ databases">
        <title>Caulobacter inopinatus, sp. nov.</title>
        <authorList>
            <person name="Donachie S.P."/>
        </authorList>
    </citation>
    <scope>NUCLEOTIDE SEQUENCE</scope>
    <source>
        <strain evidence="10">73W</strain>
    </source>
</reference>
<keyword evidence="5 8" id="KW-0812">Transmembrane</keyword>
<evidence type="ECO:0000256" key="2">
    <source>
        <dbReference type="ARBA" id="ARBA00022448"/>
    </source>
</evidence>
<evidence type="ECO:0000256" key="6">
    <source>
        <dbReference type="ARBA" id="ARBA00022989"/>
    </source>
</evidence>
<sequence length="383" mass="40453">MSVPLRLALVYSALFLGTGVSLPFIGVWLGGKGLSGAQIGLILSAPMLGRVLTSPVLAVWADGFTLRRTPIVILATGSALSYGALLSVHGLGAWMLCWFVAASLLPMITPLTDVLAMRRARNDGFSYGRPRGIGSIAYIAANVSMGLLLTKLEASIVVIWSMAAAALTAAVVMVLPRDPVHEGGERSGGRDRWRGLGSLLRDRTFMLMVLSVGCIQAAHAFYYGFSVLLWRKQGISEAVIGLLWGTGVAVEVVFMWFGERWRRAAGPERLLVIGGVAAVIRWGAFAFSPPVGALFVLQALHAMTFAATYMASLSLVERLSPSQSASAGQTLSSALSSGLMIGLATIISGPIFDHYGPYGYLAMALLAAVGVAGSLVLIRRSRA</sequence>
<evidence type="ECO:0000256" key="1">
    <source>
        <dbReference type="ARBA" id="ARBA00004429"/>
    </source>
</evidence>
<proteinExistence type="predicted"/>
<dbReference type="SUPFAM" id="SSF103473">
    <property type="entry name" value="MFS general substrate transporter"/>
    <property type="match status" value="1"/>
</dbReference>
<feature type="transmembrane region" description="Helical" evidence="8">
    <location>
        <begin position="41"/>
        <end position="61"/>
    </location>
</feature>
<evidence type="ECO:0000256" key="8">
    <source>
        <dbReference type="SAM" id="Phobius"/>
    </source>
</evidence>
<evidence type="ECO:0000256" key="7">
    <source>
        <dbReference type="ARBA" id="ARBA00023136"/>
    </source>
</evidence>
<protein>
    <submittedName>
        <fullName evidence="10">MFS transporter</fullName>
    </submittedName>
</protein>
<dbReference type="AlphaFoldDB" id="A0AB39KTM4"/>
<evidence type="ECO:0000256" key="4">
    <source>
        <dbReference type="ARBA" id="ARBA00022519"/>
    </source>
</evidence>
<feature type="transmembrane region" description="Helical" evidence="8">
    <location>
        <begin position="204"/>
        <end position="226"/>
    </location>
</feature>
<feature type="transmembrane region" description="Helical" evidence="8">
    <location>
        <begin position="328"/>
        <end position="352"/>
    </location>
</feature>
<dbReference type="PIRSF" id="PIRSF004925">
    <property type="entry name" value="HcaT"/>
    <property type="match status" value="1"/>
</dbReference>
<keyword evidence="4" id="KW-0997">Cell inner membrane</keyword>
<dbReference type="Gene3D" id="1.20.1250.20">
    <property type="entry name" value="MFS general substrate transporter like domains"/>
    <property type="match status" value="2"/>
</dbReference>
<name>A0AB39KTM4_9CAUL</name>
<feature type="transmembrane region" description="Helical" evidence="8">
    <location>
        <begin position="156"/>
        <end position="176"/>
    </location>
</feature>
<dbReference type="GO" id="GO:0005886">
    <property type="term" value="C:plasma membrane"/>
    <property type="evidence" value="ECO:0007669"/>
    <property type="project" value="UniProtKB-SubCell"/>
</dbReference>